<dbReference type="EMBL" id="KZ772769">
    <property type="protein sequence ID" value="PTQ32637.1"/>
    <property type="molecule type" value="Genomic_DNA"/>
</dbReference>
<proteinExistence type="predicted"/>
<gene>
    <name evidence="1" type="ORF">MARPO_0097s0092</name>
</gene>
<organism evidence="1 2">
    <name type="scientific">Marchantia polymorpha</name>
    <name type="common">Common liverwort</name>
    <name type="synonym">Marchantia aquatica</name>
    <dbReference type="NCBI Taxonomy" id="3197"/>
    <lineage>
        <taxon>Eukaryota</taxon>
        <taxon>Viridiplantae</taxon>
        <taxon>Streptophyta</taxon>
        <taxon>Embryophyta</taxon>
        <taxon>Marchantiophyta</taxon>
        <taxon>Marchantiopsida</taxon>
        <taxon>Marchantiidae</taxon>
        <taxon>Marchantiales</taxon>
        <taxon>Marchantiaceae</taxon>
        <taxon>Marchantia</taxon>
    </lineage>
</organism>
<dbReference type="Gramene" id="Mp6g05490.1">
    <property type="protein sequence ID" value="Mp6g05490.1.cds1"/>
    <property type="gene ID" value="Mp6g05490"/>
</dbReference>
<reference evidence="2" key="1">
    <citation type="journal article" date="2017" name="Cell">
        <title>Insights into land plant evolution garnered from the Marchantia polymorpha genome.</title>
        <authorList>
            <person name="Bowman J.L."/>
            <person name="Kohchi T."/>
            <person name="Yamato K.T."/>
            <person name="Jenkins J."/>
            <person name="Shu S."/>
            <person name="Ishizaki K."/>
            <person name="Yamaoka S."/>
            <person name="Nishihama R."/>
            <person name="Nakamura Y."/>
            <person name="Berger F."/>
            <person name="Adam C."/>
            <person name="Aki S.S."/>
            <person name="Althoff F."/>
            <person name="Araki T."/>
            <person name="Arteaga-Vazquez M.A."/>
            <person name="Balasubrmanian S."/>
            <person name="Barry K."/>
            <person name="Bauer D."/>
            <person name="Boehm C.R."/>
            <person name="Briginshaw L."/>
            <person name="Caballero-Perez J."/>
            <person name="Catarino B."/>
            <person name="Chen F."/>
            <person name="Chiyoda S."/>
            <person name="Chovatia M."/>
            <person name="Davies K.M."/>
            <person name="Delmans M."/>
            <person name="Demura T."/>
            <person name="Dierschke T."/>
            <person name="Dolan L."/>
            <person name="Dorantes-Acosta A.E."/>
            <person name="Eklund D.M."/>
            <person name="Florent S.N."/>
            <person name="Flores-Sandoval E."/>
            <person name="Fujiyama A."/>
            <person name="Fukuzawa H."/>
            <person name="Galik B."/>
            <person name="Grimanelli D."/>
            <person name="Grimwood J."/>
            <person name="Grossniklaus U."/>
            <person name="Hamada T."/>
            <person name="Haseloff J."/>
            <person name="Hetherington A.J."/>
            <person name="Higo A."/>
            <person name="Hirakawa Y."/>
            <person name="Hundley H.N."/>
            <person name="Ikeda Y."/>
            <person name="Inoue K."/>
            <person name="Inoue S.I."/>
            <person name="Ishida S."/>
            <person name="Jia Q."/>
            <person name="Kakita M."/>
            <person name="Kanazawa T."/>
            <person name="Kawai Y."/>
            <person name="Kawashima T."/>
            <person name="Kennedy M."/>
            <person name="Kinose K."/>
            <person name="Kinoshita T."/>
            <person name="Kohara Y."/>
            <person name="Koide E."/>
            <person name="Komatsu K."/>
            <person name="Kopischke S."/>
            <person name="Kubo M."/>
            <person name="Kyozuka J."/>
            <person name="Lagercrantz U."/>
            <person name="Lin S.S."/>
            <person name="Lindquist E."/>
            <person name="Lipzen A.M."/>
            <person name="Lu C.W."/>
            <person name="De Luna E."/>
            <person name="Martienssen R.A."/>
            <person name="Minamino N."/>
            <person name="Mizutani M."/>
            <person name="Mizutani M."/>
            <person name="Mochizuki N."/>
            <person name="Monte I."/>
            <person name="Mosher R."/>
            <person name="Nagasaki H."/>
            <person name="Nakagami H."/>
            <person name="Naramoto S."/>
            <person name="Nishitani K."/>
            <person name="Ohtani M."/>
            <person name="Okamoto T."/>
            <person name="Okumura M."/>
            <person name="Phillips J."/>
            <person name="Pollak B."/>
            <person name="Reinders A."/>
            <person name="Rovekamp M."/>
            <person name="Sano R."/>
            <person name="Sawa S."/>
            <person name="Schmid M.W."/>
            <person name="Shirakawa M."/>
            <person name="Solano R."/>
            <person name="Spunde A."/>
            <person name="Suetsugu N."/>
            <person name="Sugano S."/>
            <person name="Sugiyama A."/>
            <person name="Sun R."/>
            <person name="Suzuki Y."/>
            <person name="Takenaka M."/>
            <person name="Takezawa D."/>
            <person name="Tomogane H."/>
            <person name="Tsuzuki M."/>
            <person name="Ueda T."/>
            <person name="Umeda M."/>
            <person name="Ward J.M."/>
            <person name="Watanabe Y."/>
            <person name="Yazaki K."/>
            <person name="Yokoyama R."/>
            <person name="Yoshitake Y."/>
            <person name="Yotsui I."/>
            <person name="Zachgo S."/>
            <person name="Schmutz J."/>
        </authorList>
    </citation>
    <scope>NUCLEOTIDE SEQUENCE [LARGE SCALE GENOMIC DNA]</scope>
    <source>
        <strain evidence="2">Tak-1</strain>
    </source>
</reference>
<protein>
    <submittedName>
        <fullName evidence="1">Uncharacterized protein</fullName>
    </submittedName>
</protein>
<keyword evidence="2" id="KW-1185">Reference proteome</keyword>
<evidence type="ECO:0000313" key="2">
    <source>
        <dbReference type="Proteomes" id="UP000244005"/>
    </source>
</evidence>
<accession>A0A2R6WFL4</accession>
<name>A0A2R6WFL4_MARPO</name>
<evidence type="ECO:0000313" key="1">
    <source>
        <dbReference type="EMBL" id="PTQ32637.1"/>
    </source>
</evidence>
<dbReference type="Proteomes" id="UP000244005">
    <property type="component" value="Unassembled WGS sequence"/>
</dbReference>
<sequence>MLCLLPQTANQSKALKAEGRNLITVMRRRMPSPLLYWLSVDDLSRSNSTLGLTETKDRQLQLPCALHRRADNDLHGLLPADDRPPNVPNSIDRSFCETCVTDHQREVQYRPKLTTSSRRRCGPQVVMSWECNGRSRLTLTS</sequence>
<dbReference type="AlphaFoldDB" id="A0A2R6WFL4"/>